<protein>
    <submittedName>
        <fullName evidence="1">Uncharacterized protein</fullName>
    </submittedName>
</protein>
<gene>
    <name evidence="1" type="ORF">GIL414_LOCUS71238</name>
</gene>
<feature type="non-terminal residue" evidence="1">
    <location>
        <position position="1"/>
    </location>
</feature>
<dbReference type="InterPro" id="IPR023578">
    <property type="entry name" value="Ras_GEF_dom_sf"/>
</dbReference>
<dbReference type="AlphaFoldDB" id="A0A8S3HU65"/>
<dbReference type="Gene3D" id="1.10.840.10">
    <property type="entry name" value="Ras guanine-nucleotide exchange factors catalytic domain"/>
    <property type="match status" value="1"/>
</dbReference>
<accession>A0A8S3HU65</accession>
<evidence type="ECO:0000313" key="2">
    <source>
        <dbReference type="Proteomes" id="UP000681720"/>
    </source>
</evidence>
<dbReference type="InterPro" id="IPR036964">
    <property type="entry name" value="RASGEF_cat_dom_sf"/>
</dbReference>
<organism evidence="1 2">
    <name type="scientific">Rotaria magnacalcarata</name>
    <dbReference type="NCBI Taxonomy" id="392030"/>
    <lineage>
        <taxon>Eukaryota</taxon>
        <taxon>Metazoa</taxon>
        <taxon>Spiralia</taxon>
        <taxon>Gnathifera</taxon>
        <taxon>Rotifera</taxon>
        <taxon>Eurotatoria</taxon>
        <taxon>Bdelloidea</taxon>
        <taxon>Philodinida</taxon>
        <taxon>Philodinidae</taxon>
        <taxon>Rotaria</taxon>
    </lineage>
</organism>
<proteinExistence type="predicted"/>
<dbReference type="EMBL" id="CAJOBJ010333885">
    <property type="protein sequence ID" value="CAF5186364.1"/>
    <property type="molecule type" value="Genomic_DNA"/>
</dbReference>
<dbReference type="SUPFAM" id="SSF48366">
    <property type="entry name" value="Ras GEF"/>
    <property type="match status" value="1"/>
</dbReference>
<reference evidence="1" key="1">
    <citation type="submission" date="2021-02" db="EMBL/GenBank/DDBJ databases">
        <authorList>
            <person name="Nowell W R."/>
        </authorList>
    </citation>
    <scope>NUCLEOTIDE SEQUENCE</scope>
</reference>
<sequence>KTHIINEIRRFQSTPFKIKHNPRVCAYLLNSSRLLSEDQCYGLSLKLEPRASRAGMTNLGV</sequence>
<dbReference type="Proteomes" id="UP000681720">
    <property type="component" value="Unassembled WGS sequence"/>
</dbReference>
<dbReference type="GO" id="GO:0007264">
    <property type="term" value="P:small GTPase-mediated signal transduction"/>
    <property type="evidence" value="ECO:0007669"/>
    <property type="project" value="InterPro"/>
</dbReference>
<comment type="caution">
    <text evidence="1">The sequence shown here is derived from an EMBL/GenBank/DDBJ whole genome shotgun (WGS) entry which is preliminary data.</text>
</comment>
<dbReference type="GO" id="GO:0005085">
    <property type="term" value="F:guanyl-nucleotide exchange factor activity"/>
    <property type="evidence" value="ECO:0007669"/>
    <property type="project" value="InterPro"/>
</dbReference>
<name>A0A8S3HU65_9BILA</name>
<evidence type="ECO:0000313" key="1">
    <source>
        <dbReference type="EMBL" id="CAF5186364.1"/>
    </source>
</evidence>